<dbReference type="EMBL" id="MT144635">
    <property type="protein sequence ID" value="QJH95968.1"/>
    <property type="molecule type" value="Genomic_DNA"/>
</dbReference>
<evidence type="ECO:0000313" key="1">
    <source>
        <dbReference type="EMBL" id="QJA46486.1"/>
    </source>
</evidence>
<dbReference type="EMBL" id="MT144012">
    <property type="protein sequence ID" value="QJA46486.1"/>
    <property type="molecule type" value="Genomic_DNA"/>
</dbReference>
<organism evidence="1">
    <name type="scientific">viral metagenome</name>
    <dbReference type="NCBI Taxonomy" id="1070528"/>
    <lineage>
        <taxon>unclassified sequences</taxon>
        <taxon>metagenomes</taxon>
        <taxon>organismal metagenomes</taxon>
    </lineage>
</organism>
<accession>A0A6H1ZEY8</accession>
<proteinExistence type="predicted"/>
<sequence length="118" mass="12285">MAENLSMNLFPLLPASSTNEMSRPGQLFLEYFQVSDTVATLAWEKEVPTSLGAVLGVIGLGYTDVFGAGDYVGAMTTDGVITTGAVTVRSLMVDIGDVAVVGRGFLVGTKSDTALTFA</sequence>
<name>A0A6H1ZEY8_9ZZZZ</name>
<gene>
    <name evidence="1" type="ORF">TM448A00443_0013</name>
    <name evidence="2" type="ORF">TM448B00565_0008</name>
</gene>
<reference evidence="1" key="1">
    <citation type="submission" date="2020-03" db="EMBL/GenBank/DDBJ databases">
        <title>The deep terrestrial virosphere.</title>
        <authorList>
            <person name="Holmfeldt K."/>
            <person name="Nilsson E."/>
            <person name="Simone D."/>
            <person name="Lopez-Fernandez M."/>
            <person name="Wu X."/>
            <person name="de Brujin I."/>
            <person name="Lundin D."/>
            <person name="Andersson A."/>
            <person name="Bertilsson S."/>
            <person name="Dopson M."/>
        </authorList>
    </citation>
    <scope>NUCLEOTIDE SEQUENCE</scope>
    <source>
        <strain evidence="1">TM448A00443</strain>
        <strain evidence="2">TM448B00565</strain>
    </source>
</reference>
<evidence type="ECO:0000313" key="2">
    <source>
        <dbReference type="EMBL" id="QJH95968.1"/>
    </source>
</evidence>
<protein>
    <submittedName>
        <fullName evidence="1">Uncharacterized protein</fullName>
    </submittedName>
</protein>
<dbReference type="AlphaFoldDB" id="A0A6H1ZEY8"/>